<dbReference type="AlphaFoldDB" id="A2DBH6"/>
<dbReference type="VEuPathDB" id="TrichDB:TVAGG3_0382260"/>
<reference evidence="7" key="1">
    <citation type="submission" date="2006-10" db="EMBL/GenBank/DDBJ databases">
        <authorList>
            <person name="Amadeo P."/>
            <person name="Zhao Q."/>
            <person name="Wortman J."/>
            <person name="Fraser-Liggett C."/>
            <person name="Carlton J."/>
        </authorList>
    </citation>
    <scope>NUCLEOTIDE SEQUENCE</scope>
    <source>
        <strain evidence="7">G3</strain>
    </source>
</reference>
<accession>A2DBH6</accession>
<evidence type="ECO:0000256" key="3">
    <source>
        <dbReference type="ARBA" id="ARBA00022989"/>
    </source>
</evidence>
<evidence type="ECO:0000256" key="2">
    <source>
        <dbReference type="ARBA" id="ARBA00022692"/>
    </source>
</evidence>
<dbReference type="Gene3D" id="1.20.1510.10">
    <property type="entry name" value="Cation efflux protein transmembrane domain"/>
    <property type="match status" value="1"/>
</dbReference>
<dbReference type="GO" id="GO:0008324">
    <property type="term" value="F:monoatomic cation transmembrane transporter activity"/>
    <property type="evidence" value="ECO:0007669"/>
    <property type="project" value="InterPro"/>
</dbReference>
<keyword evidence="3 5" id="KW-1133">Transmembrane helix</keyword>
<feature type="transmembrane region" description="Helical" evidence="5">
    <location>
        <begin position="125"/>
        <end position="144"/>
    </location>
</feature>
<feature type="transmembrane region" description="Helical" evidence="5">
    <location>
        <begin position="359"/>
        <end position="379"/>
    </location>
</feature>
<feature type="transmembrane region" description="Helical" evidence="5">
    <location>
        <begin position="151"/>
        <end position="168"/>
    </location>
</feature>
<feature type="transmembrane region" description="Helical" evidence="5">
    <location>
        <begin position="224"/>
        <end position="240"/>
    </location>
</feature>
<keyword evidence="4 5" id="KW-0472">Membrane</keyword>
<sequence length="496" mass="58607">MKYKQASSSSSSKNISMSTQAENKPGIIKKVFKFIDKWTRETSDIILVLLFSIQILFTDALTKYGTTAAIWLIYWIWRRDNWLVSIYNLIIFYFIGNDYFELTTRCFLFYCASNIAFYVNKNTIAVFYESLLMFVFVFYGNWGYRQIRDTAITYGVSLFFPLFFGDIQNDLLTVHVLAPYASAAVLLYYEDFVHVFPFLLNFLTSFREWPTEYPSFHNTKHSRNLIVVFAMIFVSFYYEYRQGVILESYNITFDSLYMVPILISLFVTYLALVFTNKEYSKQYRYGFSNTLNIFSLVDSIFLIVGIVLYTMDTIKKEWYLSSVGSDRNSFVLIIVIIILIISYFFIFEWRNLENIHKVISFHIEILILYHVVELISHFLALYLDFYWFEFFARMAAAIYSFYAAFPHLRNSISELLFNPADQYEKFYKIIDELCHVKHLDVRYGSGKWIVEAKCQLKERKMRVGVPSKVFHETFRKMGVDATIEIIDAPPKPQIVV</sequence>
<name>A2DBH6_TRIV3</name>
<dbReference type="Pfam" id="PF01545">
    <property type="entry name" value="Cation_efflux"/>
    <property type="match status" value="1"/>
</dbReference>
<feature type="transmembrane region" description="Helical" evidence="5">
    <location>
        <begin position="80"/>
        <end position="95"/>
    </location>
</feature>
<organism evidence="7 8">
    <name type="scientific">Trichomonas vaginalis (strain ATCC PRA-98 / G3)</name>
    <dbReference type="NCBI Taxonomy" id="412133"/>
    <lineage>
        <taxon>Eukaryota</taxon>
        <taxon>Metamonada</taxon>
        <taxon>Parabasalia</taxon>
        <taxon>Trichomonadida</taxon>
        <taxon>Trichomonadidae</taxon>
        <taxon>Trichomonas</taxon>
    </lineage>
</organism>
<feature type="transmembrane region" description="Helical" evidence="5">
    <location>
        <begin position="329"/>
        <end position="347"/>
    </location>
</feature>
<feature type="transmembrane region" description="Helical" evidence="5">
    <location>
        <begin position="180"/>
        <end position="203"/>
    </location>
</feature>
<dbReference type="VEuPathDB" id="TrichDB:TVAG_093530"/>
<dbReference type="EMBL" id="DS113185">
    <property type="protein sequence ID" value="EAY22179.1"/>
    <property type="molecule type" value="Genomic_DNA"/>
</dbReference>
<reference evidence="7" key="2">
    <citation type="journal article" date="2007" name="Science">
        <title>Draft genome sequence of the sexually transmitted pathogen Trichomonas vaginalis.</title>
        <authorList>
            <person name="Carlton J.M."/>
            <person name="Hirt R.P."/>
            <person name="Silva J.C."/>
            <person name="Delcher A.L."/>
            <person name="Schatz M."/>
            <person name="Zhao Q."/>
            <person name="Wortman J.R."/>
            <person name="Bidwell S.L."/>
            <person name="Alsmark U.C.M."/>
            <person name="Besteiro S."/>
            <person name="Sicheritz-Ponten T."/>
            <person name="Noel C.J."/>
            <person name="Dacks J.B."/>
            <person name="Foster P.G."/>
            <person name="Simillion C."/>
            <person name="Van de Peer Y."/>
            <person name="Miranda-Saavedra D."/>
            <person name="Barton G.J."/>
            <person name="Westrop G.D."/>
            <person name="Mueller S."/>
            <person name="Dessi D."/>
            <person name="Fiori P.L."/>
            <person name="Ren Q."/>
            <person name="Paulsen I."/>
            <person name="Zhang H."/>
            <person name="Bastida-Corcuera F.D."/>
            <person name="Simoes-Barbosa A."/>
            <person name="Brown M.T."/>
            <person name="Hayes R.D."/>
            <person name="Mukherjee M."/>
            <person name="Okumura C.Y."/>
            <person name="Schneider R."/>
            <person name="Smith A.J."/>
            <person name="Vanacova S."/>
            <person name="Villalvazo M."/>
            <person name="Haas B.J."/>
            <person name="Pertea M."/>
            <person name="Feldblyum T.V."/>
            <person name="Utterback T.R."/>
            <person name="Shu C.L."/>
            <person name="Osoegawa K."/>
            <person name="de Jong P.J."/>
            <person name="Hrdy I."/>
            <person name="Horvathova L."/>
            <person name="Zubacova Z."/>
            <person name="Dolezal P."/>
            <person name="Malik S.B."/>
            <person name="Logsdon J.M. Jr."/>
            <person name="Henze K."/>
            <person name="Gupta A."/>
            <person name="Wang C.C."/>
            <person name="Dunne R.L."/>
            <person name="Upcroft J.A."/>
            <person name="Upcroft P."/>
            <person name="White O."/>
            <person name="Salzberg S.L."/>
            <person name="Tang P."/>
            <person name="Chiu C.-H."/>
            <person name="Lee Y.-S."/>
            <person name="Embley T.M."/>
            <person name="Coombs G.H."/>
            <person name="Mottram J.C."/>
            <person name="Tachezy J."/>
            <person name="Fraser-Liggett C.M."/>
            <person name="Johnson P.J."/>
        </authorList>
    </citation>
    <scope>NUCLEOTIDE SEQUENCE [LARGE SCALE GENOMIC DNA]</scope>
    <source>
        <strain evidence="7">G3</strain>
    </source>
</reference>
<evidence type="ECO:0000259" key="6">
    <source>
        <dbReference type="Pfam" id="PF01545"/>
    </source>
</evidence>
<evidence type="ECO:0000313" key="7">
    <source>
        <dbReference type="EMBL" id="EAY22179.1"/>
    </source>
</evidence>
<feature type="domain" description="Cation efflux protein transmembrane" evidence="6">
    <location>
        <begin position="225"/>
        <end position="416"/>
    </location>
</feature>
<dbReference type="RefSeq" id="XP_001583165.1">
    <property type="nucleotide sequence ID" value="XM_001583115.1"/>
</dbReference>
<keyword evidence="8" id="KW-1185">Reference proteome</keyword>
<evidence type="ECO:0000256" key="5">
    <source>
        <dbReference type="SAM" id="Phobius"/>
    </source>
</evidence>
<protein>
    <submittedName>
        <fullName evidence="7">Cation diffusion facilitator family transporter containing protein</fullName>
    </submittedName>
</protein>
<dbReference type="InterPro" id="IPR027469">
    <property type="entry name" value="Cation_efflux_TMD_sf"/>
</dbReference>
<dbReference type="InParanoid" id="A2DBH6"/>
<dbReference type="InterPro" id="IPR058533">
    <property type="entry name" value="Cation_efflux_TM"/>
</dbReference>
<dbReference type="KEGG" id="tva:5467733"/>
<feature type="transmembrane region" description="Helical" evidence="5">
    <location>
        <begin position="45"/>
        <end position="74"/>
    </location>
</feature>
<dbReference type="GO" id="GO:0016020">
    <property type="term" value="C:membrane"/>
    <property type="evidence" value="ECO:0007669"/>
    <property type="project" value="UniProtKB-SubCell"/>
</dbReference>
<keyword evidence="2 5" id="KW-0812">Transmembrane</keyword>
<feature type="transmembrane region" description="Helical" evidence="5">
    <location>
        <begin position="286"/>
        <end position="309"/>
    </location>
</feature>
<dbReference type="Proteomes" id="UP000001542">
    <property type="component" value="Unassembled WGS sequence"/>
</dbReference>
<proteinExistence type="predicted"/>
<evidence type="ECO:0000313" key="8">
    <source>
        <dbReference type="Proteomes" id="UP000001542"/>
    </source>
</evidence>
<comment type="subcellular location">
    <subcellularLocation>
        <location evidence="1">Membrane</location>
        <topology evidence="1">Multi-pass membrane protein</topology>
    </subcellularLocation>
</comment>
<feature type="transmembrane region" description="Helical" evidence="5">
    <location>
        <begin position="255"/>
        <end position="274"/>
    </location>
</feature>
<gene>
    <name evidence="7" type="ORF">TVAG_093530</name>
</gene>
<evidence type="ECO:0000256" key="1">
    <source>
        <dbReference type="ARBA" id="ARBA00004141"/>
    </source>
</evidence>
<dbReference type="SUPFAM" id="SSF161111">
    <property type="entry name" value="Cation efflux protein transmembrane domain-like"/>
    <property type="match status" value="1"/>
</dbReference>
<evidence type="ECO:0000256" key="4">
    <source>
        <dbReference type="ARBA" id="ARBA00023136"/>
    </source>
</evidence>